<dbReference type="AlphaFoldDB" id="A0AAV7RUP7"/>
<organism evidence="2 3">
    <name type="scientific">Pleurodeles waltl</name>
    <name type="common">Iberian ribbed newt</name>
    <dbReference type="NCBI Taxonomy" id="8319"/>
    <lineage>
        <taxon>Eukaryota</taxon>
        <taxon>Metazoa</taxon>
        <taxon>Chordata</taxon>
        <taxon>Craniata</taxon>
        <taxon>Vertebrata</taxon>
        <taxon>Euteleostomi</taxon>
        <taxon>Amphibia</taxon>
        <taxon>Batrachia</taxon>
        <taxon>Caudata</taxon>
        <taxon>Salamandroidea</taxon>
        <taxon>Salamandridae</taxon>
        <taxon>Pleurodelinae</taxon>
        <taxon>Pleurodeles</taxon>
    </lineage>
</organism>
<dbReference type="EMBL" id="JANPWB010000009">
    <property type="protein sequence ID" value="KAJ1156211.1"/>
    <property type="molecule type" value="Genomic_DNA"/>
</dbReference>
<accession>A0AAV7RUP7</accession>
<evidence type="ECO:0000313" key="2">
    <source>
        <dbReference type="EMBL" id="KAJ1156211.1"/>
    </source>
</evidence>
<protein>
    <submittedName>
        <fullName evidence="2">Uncharacterized protein</fullName>
    </submittedName>
</protein>
<sequence length="49" mass="5629">QPGESGISQGRRPPNWDRRYWAVQPLHRSRSPGNFSLVPVGSRKNKRIC</sequence>
<dbReference type="Proteomes" id="UP001066276">
    <property type="component" value="Chromosome 5"/>
</dbReference>
<keyword evidence="3" id="KW-1185">Reference proteome</keyword>
<gene>
    <name evidence="2" type="ORF">NDU88_008935</name>
</gene>
<feature type="region of interest" description="Disordered" evidence="1">
    <location>
        <begin position="30"/>
        <end position="49"/>
    </location>
</feature>
<feature type="non-terminal residue" evidence="2">
    <location>
        <position position="1"/>
    </location>
</feature>
<feature type="non-terminal residue" evidence="2">
    <location>
        <position position="49"/>
    </location>
</feature>
<name>A0AAV7RUP7_PLEWA</name>
<reference evidence="2" key="1">
    <citation type="journal article" date="2022" name="bioRxiv">
        <title>Sequencing and chromosome-scale assembly of the giantPleurodeles waltlgenome.</title>
        <authorList>
            <person name="Brown T."/>
            <person name="Elewa A."/>
            <person name="Iarovenko S."/>
            <person name="Subramanian E."/>
            <person name="Araus A.J."/>
            <person name="Petzold A."/>
            <person name="Susuki M."/>
            <person name="Suzuki K.-i.T."/>
            <person name="Hayashi T."/>
            <person name="Toyoda A."/>
            <person name="Oliveira C."/>
            <person name="Osipova E."/>
            <person name="Leigh N.D."/>
            <person name="Simon A."/>
            <person name="Yun M.H."/>
        </authorList>
    </citation>
    <scope>NUCLEOTIDE SEQUENCE</scope>
    <source>
        <strain evidence="2">20211129_DDA</strain>
        <tissue evidence="2">Liver</tissue>
    </source>
</reference>
<evidence type="ECO:0000256" key="1">
    <source>
        <dbReference type="SAM" id="MobiDB-lite"/>
    </source>
</evidence>
<comment type="caution">
    <text evidence="2">The sequence shown here is derived from an EMBL/GenBank/DDBJ whole genome shotgun (WGS) entry which is preliminary data.</text>
</comment>
<proteinExistence type="predicted"/>
<evidence type="ECO:0000313" key="3">
    <source>
        <dbReference type="Proteomes" id="UP001066276"/>
    </source>
</evidence>